<protein>
    <submittedName>
        <fullName evidence="7">Uncharacterized protein</fullName>
    </submittedName>
</protein>
<evidence type="ECO:0000256" key="3">
    <source>
        <dbReference type="ARBA" id="ARBA00022989"/>
    </source>
</evidence>
<dbReference type="Gene3D" id="1.25.40.20">
    <property type="entry name" value="Ankyrin repeat-containing domain"/>
    <property type="match status" value="1"/>
</dbReference>
<dbReference type="PANTHER" id="PTHR47685">
    <property type="entry name" value="MAGNESIUM TRANSPORT PROTEIN CORA"/>
    <property type="match status" value="1"/>
</dbReference>
<feature type="region of interest" description="Disordered" evidence="5">
    <location>
        <begin position="130"/>
        <end position="202"/>
    </location>
</feature>
<dbReference type="SMART" id="SM00248">
    <property type="entry name" value="ANK"/>
    <property type="match status" value="2"/>
</dbReference>
<keyword evidence="3 6" id="KW-1133">Transmembrane helix</keyword>
<reference evidence="8" key="1">
    <citation type="journal article" date="2014" name="BMC Genomics">
        <title>Genome characteristics reveal the impact of lichenization on lichen-forming fungus Endocarpon pusillum Hedwig (Verrucariales, Ascomycota).</title>
        <authorList>
            <person name="Wang Y.-Y."/>
            <person name="Liu B."/>
            <person name="Zhang X.-Y."/>
            <person name="Zhou Q.-M."/>
            <person name="Zhang T."/>
            <person name="Li H."/>
            <person name="Yu Y.-F."/>
            <person name="Zhang X.-L."/>
            <person name="Hao X.-Y."/>
            <person name="Wang M."/>
            <person name="Wang L."/>
            <person name="Wei J.-C."/>
        </authorList>
    </citation>
    <scope>NUCLEOTIDE SEQUENCE [LARGE SCALE GENOMIC DNA]</scope>
    <source>
        <strain evidence="8">Z07020 / HMAS-L-300199</strain>
    </source>
</reference>
<gene>
    <name evidence="7" type="ORF">EPUS_09388</name>
</gene>
<dbReference type="InterPro" id="IPR045863">
    <property type="entry name" value="CorA_TM1_TM2"/>
</dbReference>
<dbReference type="eggNOG" id="KOG4177">
    <property type="taxonomic scope" value="Eukaryota"/>
</dbReference>
<dbReference type="GO" id="GO:0016020">
    <property type="term" value="C:membrane"/>
    <property type="evidence" value="ECO:0007669"/>
    <property type="project" value="UniProtKB-SubCell"/>
</dbReference>
<evidence type="ECO:0000256" key="4">
    <source>
        <dbReference type="ARBA" id="ARBA00023136"/>
    </source>
</evidence>
<feature type="compositionally biased region" description="Basic and acidic residues" evidence="5">
    <location>
        <begin position="134"/>
        <end position="156"/>
    </location>
</feature>
<keyword evidence="8" id="KW-1185">Reference proteome</keyword>
<dbReference type="InterPro" id="IPR002523">
    <property type="entry name" value="MgTranspt_CorA/ZnTranspt_ZntB"/>
</dbReference>
<feature type="compositionally biased region" description="Basic and acidic residues" evidence="5">
    <location>
        <begin position="28"/>
        <end position="38"/>
    </location>
</feature>
<comment type="subcellular location">
    <subcellularLocation>
        <location evidence="1">Membrane</location>
        <topology evidence="1">Multi-pass membrane protein</topology>
    </subcellularLocation>
</comment>
<feature type="transmembrane region" description="Helical" evidence="6">
    <location>
        <begin position="1250"/>
        <end position="1269"/>
    </location>
</feature>
<dbReference type="PANTHER" id="PTHR47685:SF1">
    <property type="entry name" value="MAGNESIUM TRANSPORT PROTEIN CORA"/>
    <property type="match status" value="1"/>
</dbReference>
<sequence>MAPSPERADASRRPSRPVINIEGVTDPPQRRDSADRGSARPVKPRRRRQHSFQGRPWAPDENMSPSIEEKPAVATAPSAKSSEWRLKTRILHPTESKPSHSVDIVVVYMYNGSQGDQGNADLTLFQFSEQAQQAEREPPSKQHRADAEGELKKERMANPGLAKSLSGKDGTLHAPDAIRSTPTTKSFVRPSPASRGRSASNADGAFMTSKLLPMPGKVNWLKDSDMLPNIIPEARIIGVGFDIQNNADVPIDFETAAEQLCNHLAVVRANCSTRPILFIGHAYGGIIIEQALVKGACQDTKSKPILENTAAVFFFSCPILGSDTTSRLLAELYGLSPDARFFADMGASSAKLRRLTDEFNAKVMQKDTRMKSDSGDQPKTKLRVRKGVVKSGDMSRRTGFPIIQFVTSAESSSQRKAERAAEKLKVGRAIDRLDDPESILELTKDFRSAIQFSGPEDRDFQNLAKWILSAVHTRQFLDAATGRLEDMESLINKQGVNVNLRDRWYVDHSDISRPFHWLSCGQRAGSCIYFKLTRYHLGAKQRSISRYKELVNLSLWYGYYCVKVPLILRLRIDDLNTPLHYAVERNDITIVLELLHADVNAENGALETPIDLAARHKSSRRIAKLLRQQSLNLVEGPAVGPKQSSGRKPTPPQSKEGKLACKSFQVTATEVFSFEGTDHHWSLPVSVQEVIYGPSTLENLLRQVRPKDVAQKTPLCRWLHIHENNMMWVEHLFAKLGYCGSIWAGRGHMSQAPHSRAIAPHVAPPRNQDHQNELLAIFMPYLSYEVNKRQAKMSEFTRITQGDYEFDDSRRKLFEKLYMSHGLKSREDRLRERTDDASGSADRNRGGSESDNARNVEGSDSASQHDIPEERKATLREPISDLESESSHSESDTSIVDEYGLDEEDKSLITAYLNDPPSLHVRRTLDQYYYHMLASTKQRDKDQVVTRWAKSERQETHNILMVDQLWLWLFRAEDETDIIISSFPDRTGFGSRDTSMRSMDKLRDLVLDPIGHMRDPIQSTAGLVFRILATCSNIFDRCQEFHMLQFLQAFEISIGEVSDKETSLFKKFQKRSTKLHALSKEYKDFEKWKRDLLEQLLDIGKETKLLVEIKDILDEIKIILTILQTQRSVLLNSGLEKFVLGLCGDDRMSQFEDARRIIETSTADFKRMQTQAEAVQSSLNSLMDLKQKAANAWEARSAREGALATAKQGNTMLVFTVVTIIFLPLSFMASFFALDVASFPQDPKTGQTNWPLRLVSGFIYYYSIFWGFYEDRGSRSSTGNASSGPGSSDVAKPNHGRALLSDSPYSSGSTSVSDVDSDHSGLCQRAIMRIVRASKGIRNPRQRAEDAEESVGKRNRLRRFTTRMKTRVADNEWNG</sequence>
<feature type="region of interest" description="Disordered" evidence="5">
    <location>
        <begin position="826"/>
        <end position="899"/>
    </location>
</feature>
<dbReference type="Gene3D" id="1.20.58.340">
    <property type="entry name" value="Magnesium transport protein CorA, transmembrane region"/>
    <property type="match status" value="1"/>
</dbReference>
<dbReference type="OrthoDB" id="341259at2759"/>
<organism evidence="7 8">
    <name type="scientific">Endocarpon pusillum (strain Z07020 / HMAS-L-300199)</name>
    <name type="common">Lichen-forming fungus</name>
    <dbReference type="NCBI Taxonomy" id="1263415"/>
    <lineage>
        <taxon>Eukaryota</taxon>
        <taxon>Fungi</taxon>
        <taxon>Dikarya</taxon>
        <taxon>Ascomycota</taxon>
        <taxon>Pezizomycotina</taxon>
        <taxon>Eurotiomycetes</taxon>
        <taxon>Chaetothyriomycetidae</taxon>
        <taxon>Verrucariales</taxon>
        <taxon>Verrucariaceae</taxon>
        <taxon>Endocarpon</taxon>
    </lineage>
</organism>
<feature type="compositionally biased region" description="Basic and acidic residues" evidence="5">
    <location>
        <begin position="1"/>
        <end position="12"/>
    </location>
</feature>
<feature type="compositionally biased region" description="Low complexity" evidence="5">
    <location>
        <begin position="1301"/>
        <end position="1314"/>
    </location>
</feature>
<dbReference type="RefSeq" id="XP_007785520.1">
    <property type="nucleotide sequence ID" value="XM_007787330.1"/>
</dbReference>
<feature type="region of interest" description="Disordered" evidence="5">
    <location>
        <begin position="1"/>
        <end position="82"/>
    </location>
</feature>
<dbReference type="EMBL" id="KE720653">
    <property type="protein sequence ID" value="ERF77148.1"/>
    <property type="molecule type" value="Genomic_DNA"/>
</dbReference>
<dbReference type="Pfam" id="PF00023">
    <property type="entry name" value="Ank"/>
    <property type="match status" value="1"/>
</dbReference>
<dbReference type="Proteomes" id="UP000019373">
    <property type="component" value="Unassembled WGS sequence"/>
</dbReference>
<feature type="compositionally biased region" description="Low complexity" evidence="5">
    <location>
        <begin position="189"/>
        <end position="200"/>
    </location>
</feature>
<evidence type="ECO:0000256" key="2">
    <source>
        <dbReference type="ARBA" id="ARBA00022692"/>
    </source>
</evidence>
<dbReference type="InterPro" id="IPR002110">
    <property type="entry name" value="Ankyrin_rpt"/>
</dbReference>
<feature type="compositionally biased region" description="Basic and acidic residues" evidence="5">
    <location>
        <begin position="866"/>
        <end position="891"/>
    </location>
</feature>
<name>U1GXD1_ENDPU</name>
<evidence type="ECO:0000256" key="5">
    <source>
        <dbReference type="SAM" id="MobiDB-lite"/>
    </source>
</evidence>
<evidence type="ECO:0000313" key="8">
    <source>
        <dbReference type="Proteomes" id="UP000019373"/>
    </source>
</evidence>
<dbReference type="Pfam" id="PF01544">
    <property type="entry name" value="CorA"/>
    <property type="match status" value="1"/>
</dbReference>
<feature type="compositionally biased region" description="Basic and acidic residues" evidence="5">
    <location>
        <begin position="826"/>
        <end position="854"/>
    </location>
</feature>
<dbReference type="GeneID" id="19244208"/>
<accession>U1GXD1</accession>
<dbReference type="GO" id="GO:0046873">
    <property type="term" value="F:metal ion transmembrane transporter activity"/>
    <property type="evidence" value="ECO:0007669"/>
    <property type="project" value="InterPro"/>
</dbReference>
<dbReference type="InterPro" id="IPR050829">
    <property type="entry name" value="CorA_MIT"/>
</dbReference>
<keyword evidence="2 6" id="KW-0812">Transmembrane</keyword>
<feature type="compositionally biased region" description="Polar residues" evidence="5">
    <location>
        <begin position="1276"/>
        <end position="1286"/>
    </location>
</feature>
<proteinExistence type="predicted"/>
<feature type="region of interest" description="Disordered" evidence="5">
    <location>
        <begin position="1276"/>
        <end position="1318"/>
    </location>
</feature>
<dbReference type="HOGENOM" id="CLU_255996_0_0_1"/>
<feature type="transmembrane region" description="Helical" evidence="6">
    <location>
        <begin position="1212"/>
        <end position="1238"/>
    </location>
</feature>
<evidence type="ECO:0000256" key="6">
    <source>
        <dbReference type="SAM" id="Phobius"/>
    </source>
</evidence>
<feature type="region of interest" description="Disordered" evidence="5">
    <location>
        <begin position="636"/>
        <end position="658"/>
    </location>
</feature>
<dbReference type="SUPFAM" id="SSF48403">
    <property type="entry name" value="Ankyrin repeat"/>
    <property type="match status" value="1"/>
</dbReference>
<evidence type="ECO:0000313" key="7">
    <source>
        <dbReference type="EMBL" id="ERF77148.1"/>
    </source>
</evidence>
<dbReference type="SUPFAM" id="SSF144083">
    <property type="entry name" value="Magnesium transport protein CorA, transmembrane region"/>
    <property type="match status" value="1"/>
</dbReference>
<keyword evidence="4 6" id="KW-0472">Membrane</keyword>
<dbReference type="InterPro" id="IPR036770">
    <property type="entry name" value="Ankyrin_rpt-contain_sf"/>
</dbReference>
<evidence type="ECO:0000256" key="1">
    <source>
        <dbReference type="ARBA" id="ARBA00004141"/>
    </source>
</evidence>